<dbReference type="InterPro" id="IPR000182">
    <property type="entry name" value="GNAT_dom"/>
</dbReference>
<evidence type="ECO:0000313" key="6">
    <source>
        <dbReference type="Proteomes" id="UP001596527"/>
    </source>
</evidence>
<dbReference type="SUPFAM" id="SSF55729">
    <property type="entry name" value="Acyl-CoA N-acyltransferases (Nat)"/>
    <property type="match status" value="1"/>
</dbReference>
<comment type="caution">
    <text evidence="5">The sequence shown here is derived from an EMBL/GenBank/DDBJ whole genome shotgun (WGS) entry which is preliminary data.</text>
</comment>
<evidence type="ECO:0000256" key="2">
    <source>
        <dbReference type="ARBA" id="ARBA00023315"/>
    </source>
</evidence>
<evidence type="ECO:0000256" key="1">
    <source>
        <dbReference type="ARBA" id="ARBA00022679"/>
    </source>
</evidence>
<evidence type="ECO:0000256" key="3">
    <source>
        <dbReference type="ARBA" id="ARBA00038502"/>
    </source>
</evidence>
<dbReference type="Proteomes" id="UP001596527">
    <property type="component" value="Unassembled WGS sequence"/>
</dbReference>
<evidence type="ECO:0000313" key="5">
    <source>
        <dbReference type="EMBL" id="MFC7581276.1"/>
    </source>
</evidence>
<feature type="domain" description="N-acetyltransferase" evidence="4">
    <location>
        <begin position="3"/>
        <end position="169"/>
    </location>
</feature>
<dbReference type="EC" id="2.3.-.-" evidence="5"/>
<dbReference type="RefSeq" id="WP_380974464.1">
    <property type="nucleotide sequence ID" value="NZ_JBHTEF010000001.1"/>
</dbReference>
<dbReference type="GO" id="GO:0016746">
    <property type="term" value="F:acyltransferase activity"/>
    <property type="evidence" value="ECO:0007669"/>
    <property type="project" value="UniProtKB-KW"/>
</dbReference>
<comment type="similarity">
    <text evidence="3">Belongs to the acetyltransferase family. RimJ subfamily.</text>
</comment>
<protein>
    <submittedName>
        <fullName evidence="5">GNAT family N-acetyltransferase</fullName>
        <ecNumber evidence="5">2.3.-.-</ecNumber>
    </submittedName>
</protein>
<name>A0ABW2SP61_9ACTO</name>
<evidence type="ECO:0000259" key="4">
    <source>
        <dbReference type="PROSITE" id="PS51186"/>
    </source>
</evidence>
<keyword evidence="6" id="KW-1185">Reference proteome</keyword>
<gene>
    <name evidence="5" type="ORF">ACFQWG_08720</name>
</gene>
<proteinExistence type="inferred from homology"/>
<dbReference type="InterPro" id="IPR051531">
    <property type="entry name" value="N-acetyltransferase"/>
</dbReference>
<dbReference type="EMBL" id="JBHTEF010000001">
    <property type="protein sequence ID" value="MFC7581276.1"/>
    <property type="molecule type" value="Genomic_DNA"/>
</dbReference>
<dbReference type="PROSITE" id="PS51186">
    <property type="entry name" value="GNAT"/>
    <property type="match status" value="1"/>
</dbReference>
<organism evidence="5 6">
    <name type="scientific">Schaalia naturae</name>
    <dbReference type="NCBI Taxonomy" id="635203"/>
    <lineage>
        <taxon>Bacteria</taxon>
        <taxon>Bacillati</taxon>
        <taxon>Actinomycetota</taxon>
        <taxon>Actinomycetes</taxon>
        <taxon>Actinomycetales</taxon>
        <taxon>Actinomycetaceae</taxon>
        <taxon>Schaalia</taxon>
    </lineage>
</organism>
<dbReference type="InterPro" id="IPR016181">
    <property type="entry name" value="Acyl_CoA_acyltransferase"/>
</dbReference>
<accession>A0ABW2SP61</accession>
<dbReference type="Pfam" id="PF13302">
    <property type="entry name" value="Acetyltransf_3"/>
    <property type="match status" value="1"/>
</dbReference>
<dbReference type="PANTHER" id="PTHR43792">
    <property type="entry name" value="GNAT FAMILY, PUTATIVE (AFU_ORTHOLOGUE AFUA_3G00765)-RELATED-RELATED"/>
    <property type="match status" value="1"/>
</dbReference>
<keyword evidence="2 5" id="KW-0012">Acyltransferase</keyword>
<dbReference type="Gene3D" id="3.40.630.30">
    <property type="match status" value="1"/>
</dbReference>
<sequence length="186" mass="20752">MAISLTPLDARGGDRDRLFAFFARNRFPFDAEPALSEEQIRALIDSGGFDAPGTRAFWLVDSARRDADRQIGIATVSDWGAASPSFDMRLDGRARGRGLGAAALREIVRLVFTAMPEARRLQGSTREDNIAMRQTFVRCGFVKEAHLREFWPLPNGTPRAGVVYAILRRDWESGAMTPVRFDDLGY</sequence>
<keyword evidence="1 5" id="KW-0808">Transferase</keyword>
<reference evidence="6" key="1">
    <citation type="journal article" date="2019" name="Int. J. Syst. Evol. Microbiol.">
        <title>The Global Catalogue of Microorganisms (GCM) 10K type strain sequencing project: providing services to taxonomists for standard genome sequencing and annotation.</title>
        <authorList>
            <consortium name="The Broad Institute Genomics Platform"/>
            <consortium name="The Broad Institute Genome Sequencing Center for Infectious Disease"/>
            <person name="Wu L."/>
            <person name="Ma J."/>
        </authorList>
    </citation>
    <scope>NUCLEOTIDE SEQUENCE [LARGE SCALE GENOMIC DNA]</scope>
    <source>
        <strain evidence="6">CCUG 56698</strain>
    </source>
</reference>
<dbReference type="PANTHER" id="PTHR43792:SF8">
    <property type="entry name" value="[RIBOSOMAL PROTEIN US5]-ALANINE N-ACETYLTRANSFERASE"/>
    <property type="match status" value="1"/>
</dbReference>